<gene>
    <name evidence="2" type="ORF">FCALED_LOCUS17302</name>
</gene>
<accession>A0A9N9J6G6</accession>
<comment type="caution">
    <text evidence="2">The sequence shown here is derived from an EMBL/GenBank/DDBJ whole genome shotgun (WGS) entry which is preliminary data.</text>
</comment>
<evidence type="ECO:0000313" key="2">
    <source>
        <dbReference type="EMBL" id="CAG8767332.1"/>
    </source>
</evidence>
<sequence length="195" mass="22711">NYDEQQIICSAISCIWNYLLWKANELLISKNQPSSEIPLDKMNDLIVRRDQVVQTLFEVGLSISSEALLKVKTTAFSTLGNIYWLFSSDIFNPEIPQPSGSQLNLSCHPDYQERIEQFITEEIQNFRNTILSVKLKLEEETRSRLEETALKILEDALNKKLEVAQNKDQIENEIETIRERIDYIQNEDDETEKLL</sequence>
<keyword evidence="1" id="KW-0175">Coiled coil</keyword>
<evidence type="ECO:0000313" key="3">
    <source>
        <dbReference type="Proteomes" id="UP000789570"/>
    </source>
</evidence>
<evidence type="ECO:0000256" key="1">
    <source>
        <dbReference type="SAM" id="Coils"/>
    </source>
</evidence>
<dbReference type="EMBL" id="CAJVPQ010025765">
    <property type="protein sequence ID" value="CAG8767332.1"/>
    <property type="molecule type" value="Genomic_DNA"/>
</dbReference>
<proteinExistence type="predicted"/>
<name>A0A9N9J6G6_9GLOM</name>
<reference evidence="2" key="1">
    <citation type="submission" date="2021-06" db="EMBL/GenBank/DDBJ databases">
        <authorList>
            <person name="Kallberg Y."/>
            <person name="Tangrot J."/>
            <person name="Rosling A."/>
        </authorList>
    </citation>
    <scope>NUCLEOTIDE SEQUENCE</scope>
    <source>
        <strain evidence="2">UK204</strain>
    </source>
</reference>
<protein>
    <submittedName>
        <fullName evidence="2">6746_t:CDS:1</fullName>
    </submittedName>
</protein>
<feature type="non-terminal residue" evidence="2">
    <location>
        <position position="1"/>
    </location>
</feature>
<dbReference type="AlphaFoldDB" id="A0A9N9J6G6"/>
<organism evidence="2 3">
    <name type="scientific">Funneliformis caledonium</name>
    <dbReference type="NCBI Taxonomy" id="1117310"/>
    <lineage>
        <taxon>Eukaryota</taxon>
        <taxon>Fungi</taxon>
        <taxon>Fungi incertae sedis</taxon>
        <taxon>Mucoromycota</taxon>
        <taxon>Glomeromycotina</taxon>
        <taxon>Glomeromycetes</taxon>
        <taxon>Glomerales</taxon>
        <taxon>Glomeraceae</taxon>
        <taxon>Funneliformis</taxon>
    </lineage>
</organism>
<dbReference type="OrthoDB" id="498590at2759"/>
<dbReference type="Proteomes" id="UP000789570">
    <property type="component" value="Unassembled WGS sequence"/>
</dbReference>
<feature type="non-terminal residue" evidence="2">
    <location>
        <position position="195"/>
    </location>
</feature>
<keyword evidence="3" id="KW-1185">Reference proteome</keyword>
<feature type="coiled-coil region" evidence="1">
    <location>
        <begin position="153"/>
        <end position="187"/>
    </location>
</feature>